<accession>A0ABT9FHZ1</accession>
<feature type="transmembrane region" description="Helical" evidence="1">
    <location>
        <begin position="7"/>
        <end position="28"/>
    </location>
</feature>
<keyword evidence="1" id="KW-0472">Membrane</keyword>
<sequence length="139" mass="15494">MSSVVRFLKYLLIPFLIVSIVVAGWFIALSGDLNDLDTSSALDNYVEMGPDEVLFTVVQVKPFIDLVQYGENGEVLEQCFMNYDFETLLKKLPIDIGLFCSDNDIEVKVKAVHGIALNHLENGLTEESDVLRLVVEVAP</sequence>
<reference evidence="2" key="1">
    <citation type="submission" date="2023-07" db="EMBL/GenBank/DDBJ databases">
        <title>Genome content predicts the carbon catabolic preferences of heterotrophic bacteria.</title>
        <authorList>
            <person name="Gralka M."/>
        </authorList>
    </citation>
    <scope>NUCLEOTIDE SEQUENCE</scope>
    <source>
        <strain evidence="2">4G09</strain>
    </source>
</reference>
<gene>
    <name evidence="2" type="ORF">Q8W34_17330</name>
</gene>
<evidence type="ECO:0000313" key="2">
    <source>
        <dbReference type="EMBL" id="MDP2566412.1"/>
    </source>
</evidence>
<keyword evidence="1" id="KW-1133">Transmembrane helix</keyword>
<comment type="caution">
    <text evidence="2">The sequence shown here is derived from an EMBL/GenBank/DDBJ whole genome shotgun (WGS) entry which is preliminary data.</text>
</comment>
<protein>
    <submittedName>
        <fullName evidence="2">Uncharacterized protein</fullName>
    </submittedName>
</protein>
<keyword evidence="3" id="KW-1185">Reference proteome</keyword>
<name>A0ABT9FHZ1_9GAMM</name>
<dbReference type="Proteomes" id="UP001177212">
    <property type="component" value="Unassembled WGS sequence"/>
</dbReference>
<organism evidence="2 3">
    <name type="scientific">Pseudoalteromonas marina</name>
    <dbReference type="NCBI Taxonomy" id="267375"/>
    <lineage>
        <taxon>Bacteria</taxon>
        <taxon>Pseudomonadati</taxon>
        <taxon>Pseudomonadota</taxon>
        <taxon>Gammaproteobacteria</taxon>
        <taxon>Alteromonadales</taxon>
        <taxon>Pseudoalteromonadaceae</taxon>
        <taxon>Pseudoalteromonas</taxon>
    </lineage>
</organism>
<evidence type="ECO:0000313" key="3">
    <source>
        <dbReference type="Proteomes" id="UP001177212"/>
    </source>
</evidence>
<dbReference type="EMBL" id="JAUYVT010000020">
    <property type="protein sequence ID" value="MDP2566412.1"/>
    <property type="molecule type" value="Genomic_DNA"/>
</dbReference>
<proteinExistence type="predicted"/>
<keyword evidence="1" id="KW-0812">Transmembrane</keyword>
<dbReference type="RefSeq" id="WP_305473031.1">
    <property type="nucleotide sequence ID" value="NZ_JAUYVT010000020.1"/>
</dbReference>
<evidence type="ECO:0000256" key="1">
    <source>
        <dbReference type="SAM" id="Phobius"/>
    </source>
</evidence>